<keyword evidence="2" id="KW-1185">Reference proteome</keyword>
<gene>
    <name evidence="1" type="ORF">BOVATA_045390</name>
</gene>
<dbReference type="OrthoDB" id="295473at2759"/>
<reference evidence="1 2" key="1">
    <citation type="journal article" date="2017" name="BMC Genomics">
        <title>Whole-genome assembly of Babesia ovata and comparative genomics between closely related pathogens.</title>
        <authorList>
            <person name="Yamagishi J."/>
            <person name="Asada M."/>
            <person name="Hakimi H."/>
            <person name="Tanaka T.Q."/>
            <person name="Sugimoto C."/>
            <person name="Kawazu S."/>
        </authorList>
    </citation>
    <scope>NUCLEOTIDE SEQUENCE [LARGE SCALE GENOMIC DNA]</scope>
    <source>
        <strain evidence="1 2">Miyake</strain>
    </source>
</reference>
<proteinExistence type="predicted"/>
<dbReference type="GeneID" id="39876816"/>
<sequence>MSFLHGVLQTVKSDESVTTYDIDRSNDINNVLRILHDSVGKGRKAFPEAVRQVDTFTGRVTGHLGKYYQEVEKKQGEDLTTQLSGWKGTVGKIQDEVNNIETYNVNVLDSTLKNRLMHEMSVIHSSVLLLKNSANEEVFGLQVKQVDSTLVKQRDDVLQKINEECAVLQTRVENGFKSIDNRIIELTQTAMTQFRLMRDAIAFCRDSVNYNFDDDYRIKILDNFDAIKIKVSGFYNKLQQTKNDLGELVNSAWSEFGVENQRSSGLET</sequence>
<name>A0A2H6KJ85_9APIC</name>
<dbReference type="AlphaFoldDB" id="A0A2H6KJ85"/>
<evidence type="ECO:0000313" key="2">
    <source>
        <dbReference type="Proteomes" id="UP000236319"/>
    </source>
</evidence>
<accession>A0A2H6KJ85</accession>
<dbReference type="EMBL" id="BDSA01000012">
    <property type="protein sequence ID" value="GBE63046.1"/>
    <property type="molecule type" value="Genomic_DNA"/>
</dbReference>
<dbReference type="Proteomes" id="UP000236319">
    <property type="component" value="Unassembled WGS sequence"/>
</dbReference>
<dbReference type="RefSeq" id="XP_028869289.1">
    <property type="nucleotide sequence ID" value="XM_029013456.1"/>
</dbReference>
<evidence type="ECO:0000313" key="1">
    <source>
        <dbReference type="EMBL" id="GBE63046.1"/>
    </source>
</evidence>
<comment type="caution">
    <text evidence="1">The sequence shown here is derived from an EMBL/GenBank/DDBJ whole genome shotgun (WGS) entry which is preliminary data.</text>
</comment>
<protein>
    <submittedName>
        <fullName evidence="1">Uncharacterized protein</fullName>
    </submittedName>
</protein>
<dbReference type="VEuPathDB" id="PiroplasmaDB:BOVATA_045390"/>
<organism evidence="1 2">
    <name type="scientific">Babesia ovata</name>
    <dbReference type="NCBI Taxonomy" id="189622"/>
    <lineage>
        <taxon>Eukaryota</taxon>
        <taxon>Sar</taxon>
        <taxon>Alveolata</taxon>
        <taxon>Apicomplexa</taxon>
        <taxon>Aconoidasida</taxon>
        <taxon>Piroplasmida</taxon>
        <taxon>Babesiidae</taxon>
        <taxon>Babesia</taxon>
    </lineage>
</organism>